<dbReference type="EC" id="3.1.3.16" evidence="1"/>
<comment type="similarity">
    <text evidence="1">Belongs to the PPP phosphatase family.</text>
</comment>
<feature type="region of interest" description="Disordered" evidence="2">
    <location>
        <begin position="1"/>
        <end position="31"/>
    </location>
</feature>
<name>A0A915IAQ1_ROMCU</name>
<dbReference type="GO" id="GO:0005634">
    <property type="term" value="C:nucleus"/>
    <property type="evidence" value="ECO:0007669"/>
    <property type="project" value="TreeGrafter"/>
</dbReference>
<evidence type="ECO:0000256" key="2">
    <source>
        <dbReference type="SAM" id="MobiDB-lite"/>
    </source>
</evidence>
<dbReference type="PROSITE" id="PS00125">
    <property type="entry name" value="SER_THR_PHOSPHATASE"/>
    <property type="match status" value="1"/>
</dbReference>
<dbReference type="PRINTS" id="PR00114">
    <property type="entry name" value="STPHPHTASE"/>
</dbReference>
<sequence length="367" mass="41889">MAQQSQRPISGARRKTANDPRMELRSPKPPVDGLDLPTLNSILDRLLRFRGGQPVLTPEDIRYILQGIRYYFQNKPALLEIQPPVVLCGDTHAHNILICHVSRILKTCSYPPSSRYLFLGDFIEFEYFFRAPFSNTSISGDYVDRGPYSIETVCMMMAYKLRFPEDFHILRGNHETKTINEAYGFYAEVMQRYGDKLLWLDFQPAFDSLPVAGLIANKIFCMHGGLSPDLNSFDDIRQKKLPFEIPAGRSIWIDLLWADPADADTNQTGFIPNIRGVSFKFGEDVVYKFCEKMRIDMVVRAHQVVQKGYEFYANKKLVTLFSAPNYCGQFGNLGGAMRISENLTCHLTQVRTKRATQQDESVIKAPT</sequence>
<dbReference type="GO" id="GO:0004722">
    <property type="term" value="F:protein serine/threonine phosphatase activity"/>
    <property type="evidence" value="ECO:0007669"/>
    <property type="project" value="UniProtKB-EC"/>
</dbReference>
<dbReference type="WBParaSite" id="nRc.2.0.1.t10351-RA">
    <property type="protein sequence ID" value="nRc.2.0.1.t10351-RA"/>
    <property type="gene ID" value="nRc.2.0.1.g10351"/>
</dbReference>
<dbReference type="SMART" id="SM00156">
    <property type="entry name" value="PP2Ac"/>
    <property type="match status" value="1"/>
</dbReference>
<keyword evidence="1" id="KW-0378">Hydrolase</keyword>
<evidence type="ECO:0000259" key="3">
    <source>
        <dbReference type="PROSITE" id="PS00125"/>
    </source>
</evidence>
<dbReference type="SUPFAM" id="SSF56300">
    <property type="entry name" value="Metallo-dependent phosphatases"/>
    <property type="match status" value="2"/>
</dbReference>
<organism evidence="4 5">
    <name type="scientific">Romanomermis culicivorax</name>
    <name type="common">Nematode worm</name>
    <dbReference type="NCBI Taxonomy" id="13658"/>
    <lineage>
        <taxon>Eukaryota</taxon>
        <taxon>Metazoa</taxon>
        <taxon>Ecdysozoa</taxon>
        <taxon>Nematoda</taxon>
        <taxon>Enoplea</taxon>
        <taxon>Dorylaimia</taxon>
        <taxon>Mermithida</taxon>
        <taxon>Mermithoidea</taxon>
        <taxon>Mermithidae</taxon>
        <taxon>Romanomermis</taxon>
    </lineage>
</organism>
<dbReference type="AlphaFoldDB" id="A0A915IAQ1"/>
<evidence type="ECO:0000313" key="4">
    <source>
        <dbReference type="Proteomes" id="UP000887565"/>
    </source>
</evidence>
<dbReference type="InterPro" id="IPR004843">
    <property type="entry name" value="Calcineurin-like_PHP"/>
</dbReference>
<dbReference type="PANTHER" id="PTHR11668:SF199">
    <property type="entry name" value="SERINE_THREONINE-PROTEIN PHOSPHATASE"/>
    <property type="match status" value="1"/>
</dbReference>
<comment type="catalytic activity">
    <reaction evidence="1">
        <text>O-phospho-L-threonyl-[protein] + H2O = L-threonyl-[protein] + phosphate</text>
        <dbReference type="Rhea" id="RHEA:47004"/>
        <dbReference type="Rhea" id="RHEA-COMP:11060"/>
        <dbReference type="Rhea" id="RHEA-COMP:11605"/>
        <dbReference type="ChEBI" id="CHEBI:15377"/>
        <dbReference type="ChEBI" id="CHEBI:30013"/>
        <dbReference type="ChEBI" id="CHEBI:43474"/>
        <dbReference type="ChEBI" id="CHEBI:61977"/>
        <dbReference type="EC" id="3.1.3.16"/>
    </reaction>
</comment>
<dbReference type="GO" id="GO:0046872">
    <property type="term" value="F:metal ion binding"/>
    <property type="evidence" value="ECO:0007669"/>
    <property type="project" value="UniProtKB-KW"/>
</dbReference>
<dbReference type="InterPro" id="IPR029052">
    <property type="entry name" value="Metallo-depent_PP-like"/>
</dbReference>
<protein>
    <recommendedName>
        <fullName evidence="1">Serine/threonine-protein phosphatase</fullName>
        <ecNumber evidence="1">3.1.3.16</ecNumber>
    </recommendedName>
</protein>
<evidence type="ECO:0000313" key="5">
    <source>
        <dbReference type="WBParaSite" id="nRc.2.0.1.t10351-RA"/>
    </source>
</evidence>
<proteinExistence type="inferred from homology"/>
<dbReference type="InterPro" id="IPR006186">
    <property type="entry name" value="Ser/Thr-sp_prot-phosphatase"/>
</dbReference>
<dbReference type="GO" id="GO:0005737">
    <property type="term" value="C:cytoplasm"/>
    <property type="evidence" value="ECO:0007669"/>
    <property type="project" value="TreeGrafter"/>
</dbReference>
<dbReference type="Proteomes" id="UP000887565">
    <property type="component" value="Unplaced"/>
</dbReference>
<feature type="domain" description="Serine/threonine specific protein phosphatases" evidence="3">
    <location>
        <begin position="170"/>
        <end position="175"/>
    </location>
</feature>
<dbReference type="Pfam" id="PF00149">
    <property type="entry name" value="Metallophos"/>
    <property type="match status" value="1"/>
</dbReference>
<dbReference type="InterPro" id="IPR050341">
    <property type="entry name" value="PP1_catalytic_subunit"/>
</dbReference>
<keyword evidence="4" id="KW-1185">Reference proteome</keyword>
<evidence type="ECO:0000256" key="1">
    <source>
        <dbReference type="RuleBase" id="RU004273"/>
    </source>
</evidence>
<reference evidence="5" key="1">
    <citation type="submission" date="2022-11" db="UniProtKB">
        <authorList>
            <consortium name="WormBaseParasite"/>
        </authorList>
    </citation>
    <scope>IDENTIFICATION</scope>
</reference>
<feature type="compositionally biased region" description="Basic and acidic residues" evidence="2">
    <location>
        <begin position="16"/>
        <end position="26"/>
    </location>
</feature>
<dbReference type="PANTHER" id="PTHR11668">
    <property type="entry name" value="SERINE/THREONINE PROTEIN PHOSPHATASE"/>
    <property type="match status" value="1"/>
</dbReference>
<dbReference type="Gene3D" id="3.60.21.10">
    <property type="match status" value="1"/>
</dbReference>
<accession>A0A915IAQ1</accession>